<reference evidence="9 10" key="1">
    <citation type="submission" date="2019-07" db="EMBL/GenBank/DDBJ databases">
        <title>Analysis of the biochemical properties, biological activity and biotechnological potential of siderophores and biosurfactants produced by Antarctic psychrotolerant bacteria.</title>
        <authorList>
            <person name="Styczynski M."/>
            <person name="Krucon T."/>
            <person name="Decewicz P."/>
            <person name="Dziewit L."/>
        </authorList>
    </citation>
    <scope>NUCLEOTIDE SEQUENCE [LARGE SCALE GENOMIC DNA]</scope>
    <source>
        <strain evidence="9 10">ANT_H27</strain>
    </source>
</reference>
<dbReference type="Pfam" id="PF00994">
    <property type="entry name" value="MoCF_biosynth"/>
    <property type="match status" value="1"/>
</dbReference>
<evidence type="ECO:0000313" key="10">
    <source>
        <dbReference type="Proteomes" id="UP000323856"/>
    </source>
</evidence>
<feature type="domain" description="MoaB/Mog" evidence="8">
    <location>
        <begin position="175"/>
        <end position="314"/>
    </location>
</feature>
<dbReference type="PANTHER" id="PTHR10192:SF5">
    <property type="entry name" value="GEPHYRIN"/>
    <property type="match status" value="1"/>
</dbReference>
<dbReference type="RefSeq" id="WP_007271912.1">
    <property type="nucleotide sequence ID" value="NZ_JBITUG010000027.1"/>
</dbReference>
<evidence type="ECO:0000256" key="7">
    <source>
        <dbReference type="RuleBase" id="RU365090"/>
    </source>
</evidence>
<accession>A0A5B0EM70</accession>
<evidence type="ECO:0000259" key="8">
    <source>
        <dbReference type="SMART" id="SM00852"/>
    </source>
</evidence>
<sequence>MRDHSWEAARTDAHRLGALRTARTESIDLHHAAGRILATELRANYPLPHCETSAMDGYAVNGPGPWQLLADLAPNPGEGKTPGIAEGQAIAVVTGSLIPTGTTSILRVEDSHRDGALLVADRPPRTGADIRPAGTEAAAGELLASAGTRLRAGVLATAAVSGHDELSVFARPSVHLVFTGDEVVTSGYPAPGQVRDGFSPVLPLLVATLGGQTSGTTRIGDTLEATVAALDSASARDANIIVTTGGTGFSDRDFVRAAVHELGGSEVISSIAMRPGHPSMLSSLPGNRLLVALPGNPLAALMAAATLVDPILRGATGRAPARLRAAVSTADFGPLPGRTRLVPASWTRDAAGPDALAPSEHIAPAMLRGLAAADAILVIGPEGAAAGAPVHYLELPW</sequence>
<comment type="function">
    <text evidence="1 7">Catalyzes the insertion of molybdate into adenylated molybdopterin with the concomitant release of AMP.</text>
</comment>
<dbReference type="InterPro" id="IPR005110">
    <property type="entry name" value="MoeA_linker/N"/>
</dbReference>
<dbReference type="InterPro" id="IPR038987">
    <property type="entry name" value="MoeA-like"/>
</dbReference>
<evidence type="ECO:0000256" key="2">
    <source>
        <dbReference type="ARBA" id="ARBA00005046"/>
    </source>
</evidence>
<evidence type="ECO:0000256" key="3">
    <source>
        <dbReference type="ARBA" id="ARBA00010763"/>
    </source>
</evidence>
<dbReference type="GO" id="GO:0061599">
    <property type="term" value="F:molybdopterin molybdotransferase activity"/>
    <property type="evidence" value="ECO:0007669"/>
    <property type="project" value="UniProtKB-UniRule"/>
</dbReference>
<dbReference type="InterPro" id="IPR036135">
    <property type="entry name" value="MoeA_linker/N_sf"/>
</dbReference>
<organism evidence="9 10">
    <name type="scientific">Paeniglutamicibacter gangotriensis</name>
    <dbReference type="NCBI Taxonomy" id="254787"/>
    <lineage>
        <taxon>Bacteria</taxon>
        <taxon>Bacillati</taxon>
        <taxon>Actinomycetota</taxon>
        <taxon>Actinomycetes</taxon>
        <taxon>Micrococcales</taxon>
        <taxon>Micrococcaceae</taxon>
        <taxon>Paeniglutamicibacter</taxon>
    </lineage>
</organism>
<keyword evidence="5 7" id="KW-0501">Molybdenum cofactor biosynthesis</keyword>
<dbReference type="InterPro" id="IPR008284">
    <property type="entry name" value="MoCF_biosynth_CS"/>
</dbReference>
<dbReference type="Gene3D" id="3.40.980.10">
    <property type="entry name" value="MoaB/Mog-like domain"/>
    <property type="match status" value="1"/>
</dbReference>
<comment type="catalytic activity">
    <reaction evidence="6">
        <text>adenylyl-molybdopterin + molybdate = Mo-molybdopterin + AMP + H(+)</text>
        <dbReference type="Rhea" id="RHEA:35047"/>
        <dbReference type="ChEBI" id="CHEBI:15378"/>
        <dbReference type="ChEBI" id="CHEBI:36264"/>
        <dbReference type="ChEBI" id="CHEBI:62727"/>
        <dbReference type="ChEBI" id="CHEBI:71302"/>
        <dbReference type="ChEBI" id="CHEBI:456215"/>
        <dbReference type="EC" id="2.10.1.1"/>
    </reaction>
</comment>
<comment type="pathway">
    <text evidence="2 7">Cofactor biosynthesis; molybdopterin biosynthesis.</text>
</comment>
<evidence type="ECO:0000256" key="4">
    <source>
        <dbReference type="ARBA" id="ARBA00022505"/>
    </source>
</evidence>
<dbReference type="SUPFAM" id="SSF63867">
    <property type="entry name" value="MoeA C-terminal domain-like"/>
    <property type="match status" value="1"/>
</dbReference>
<gene>
    <name evidence="9" type="ORF">FQ154_04490</name>
</gene>
<keyword evidence="7" id="KW-0460">Magnesium</keyword>
<dbReference type="InterPro" id="IPR001453">
    <property type="entry name" value="MoaB/Mog_dom"/>
</dbReference>
<comment type="cofactor">
    <cofactor evidence="7">
        <name>Mg(2+)</name>
        <dbReference type="ChEBI" id="CHEBI:18420"/>
    </cofactor>
</comment>
<dbReference type="Proteomes" id="UP000323856">
    <property type="component" value="Unassembled WGS sequence"/>
</dbReference>
<dbReference type="InterPro" id="IPR036688">
    <property type="entry name" value="MoeA_C_domain_IV_sf"/>
</dbReference>
<comment type="similarity">
    <text evidence="3 7">Belongs to the MoeA family.</text>
</comment>
<dbReference type="Gene3D" id="2.170.190.11">
    <property type="entry name" value="Molybdopterin biosynthesis moea protein, domain 3"/>
    <property type="match status" value="1"/>
</dbReference>
<evidence type="ECO:0000313" key="9">
    <source>
        <dbReference type="EMBL" id="KAA0979011.1"/>
    </source>
</evidence>
<name>A0A5B0EM70_9MICC</name>
<evidence type="ECO:0000256" key="5">
    <source>
        <dbReference type="ARBA" id="ARBA00023150"/>
    </source>
</evidence>
<evidence type="ECO:0000256" key="1">
    <source>
        <dbReference type="ARBA" id="ARBA00002901"/>
    </source>
</evidence>
<dbReference type="PANTHER" id="PTHR10192">
    <property type="entry name" value="MOLYBDOPTERIN BIOSYNTHESIS PROTEIN"/>
    <property type="match status" value="1"/>
</dbReference>
<comment type="caution">
    <text evidence="9">The sequence shown here is derived from an EMBL/GenBank/DDBJ whole genome shotgun (WGS) entry which is preliminary data.</text>
</comment>
<dbReference type="Pfam" id="PF03453">
    <property type="entry name" value="MoeA_N"/>
    <property type="match status" value="1"/>
</dbReference>
<keyword evidence="7" id="KW-0479">Metal-binding</keyword>
<keyword evidence="7 9" id="KW-0808">Transferase</keyword>
<dbReference type="GO" id="GO:0046872">
    <property type="term" value="F:metal ion binding"/>
    <property type="evidence" value="ECO:0007669"/>
    <property type="project" value="UniProtKB-UniRule"/>
</dbReference>
<dbReference type="OrthoDB" id="3196725at2"/>
<protein>
    <recommendedName>
        <fullName evidence="7">Molybdopterin molybdenumtransferase</fullName>
        <ecNumber evidence="7">2.10.1.1</ecNumber>
    </recommendedName>
</protein>
<keyword evidence="4 7" id="KW-0500">Molybdenum</keyword>
<dbReference type="InterPro" id="IPR036425">
    <property type="entry name" value="MoaB/Mog-like_dom_sf"/>
</dbReference>
<dbReference type="GO" id="GO:0006777">
    <property type="term" value="P:Mo-molybdopterin cofactor biosynthetic process"/>
    <property type="evidence" value="ECO:0007669"/>
    <property type="project" value="UniProtKB-UniRule"/>
</dbReference>
<dbReference type="SUPFAM" id="SSF63882">
    <property type="entry name" value="MoeA N-terminal region -like"/>
    <property type="match status" value="1"/>
</dbReference>
<dbReference type="CDD" id="cd00887">
    <property type="entry name" value="MoeA"/>
    <property type="match status" value="1"/>
</dbReference>
<dbReference type="EC" id="2.10.1.1" evidence="7"/>
<evidence type="ECO:0000256" key="6">
    <source>
        <dbReference type="ARBA" id="ARBA00047317"/>
    </source>
</evidence>
<dbReference type="SUPFAM" id="SSF53218">
    <property type="entry name" value="Molybdenum cofactor biosynthesis proteins"/>
    <property type="match status" value="1"/>
</dbReference>
<dbReference type="PROSITE" id="PS01078">
    <property type="entry name" value="MOCF_BIOSYNTHESIS_1"/>
    <property type="match status" value="1"/>
</dbReference>
<dbReference type="Gene3D" id="3.90.105.10">
    <property type="entry name" value="Molybdopterin biosynthesis moea protein, domain 2"/>
    <property type="match status" value="1"/>
</dbReference>
<dbReference type="UniPathway" id="UPA00344"/>
<dbReference type="AlphaFoldDB" id="A0A5B0EM70"/>
<dbReference type="GO" id="GO:0005829">
    <property type="term" value="C:cytosol"/>
    <property type="evidence" value="ECO:0007669"/>
    <property type="project" value="TreeGrafter"/>
</dbReference>
<dbReference type="Gene3D" id="2.40.340.10">
    <property type="entry name" value="MoeA, C-terminal, domain IV"/>
    <property type="match status" value="1"/>
</dbReference>
<proteinExistence type="inferred from homology"/>
<dbReference type="EMBL" id="VOBL01000003">
    <property type="protein sequence ID" value="KAA0979011.1"/>
    <property type="molecule type" value="Genomic_DNA"/>
</dbReference>
<dbReference type="SMART" id="SM00852">
    <property type="entry name" value="MoCF_biosynth"/>
    <property type="match status" value="1"/>
</dbReference>